<organism evidence="1">
    <name type="scientific">marine sediment metagenome</name>
    <dbReference type="NCBI Taxonomy" id="412755"/>
    <lineage>
        <taxon>unclassified sequences</taxon>
        <taxon>metagenomes</taxon>
        <taxon>ecological metagenomes</taxon>
    </lineage>
</organism>
<proteinExistence type="predicted"/>
<sequence length="59" mass="6673">MTTAVDKAYQDLQRTYAGHPFGAPESQTFIEILKFYFEPEEAALAAEKRVCFEISARKG</sequence>
<name>A0A0F9FSB9_9ZZZZ</name>
<dbReference type="AlphaFoldDB" id="A0A0F9FSB9"/>
<evidence type="ECO:0000313" key="1">
    <source>
        <dbReference type="EMBL" id="KKL89093.1"/>
    </source>
</evidence>
<reference evidence="1" key="1">
    <citation type="journal article" date="2015" name="Nature">
        <title>Complex archaea that bridge the gap between prokaryotes and eukaryotes.</title>
        <authorList>
            <person name="Spang A."/>
            <person name="Saw J.H."/>
            <person name="Jorgensen S.L."/>
            <person name="Zaremba-Niedzwiedzka K."/>
            <person name="Martijn J."/>
            <person name="Lind A.E."/>
            <person name="van Eijk R."/>
            <person name="Schleper C."/>
            <person name="Guy L."/>
            <person name="Ettema T.J."/>
        </authorList>
    </citation>
    <scope>NUCLEOTIDE SEQUENCE</scope>
</reference>
<accession>A0A0F9FSB9</accession>
<gene>
    <name evidence="1" type="ORF">LCGC14_1918110</name>
</gene>
<protein>
    <submittedName>
        <fullName evidence="1">Uncharacterized protein</fullName>
    </submittedName>
</protein>
<feature type="non-terminal residue" evidence="1">
    <location>
        <position position="59"/>
    </location>
</feature>
<comment type="caution">
    <text evidence="1">The sequence shown here is derived from an EMBL/GenBank/DDBJ whole genome shotgun (WGS) entry which is preliminary data.</text>
</comment>
<dbReference type="EMBL" id="LAZR01020384">
    <property type="protein sequence ID" value="KKL89093.1"/>
    <property type="molecule type" value="Genomic_DNA"/>
</dbReference>